<evidence type="ECO:0000256" key="1">
    <source>
        <dbReference type="SAM" id="MobiDB-lite"/>
    </source>
</evidence>
<keyword evidence="5" id="KW-1185">Reference proteome</keyword>
<evidence type="ECO:0000313" key="2">
    <source>
        <dbReference type="EMBL" id="CAF1029876.1"/>
    </source>
</evidence>
<feature type="region of interest" description="Disordered" evidence="1">
    <location>
        <begin position="373"/>
        <end position="423"/>
    </location>
</feature>
<dbReference type="EMBL" id="CAJNOH010000404">
    <property type="protein sequence ID" value="CAF1029876.1"/>
    <property type="molecule type" value="Genomic_DNA"/>
</dbReference>
<dbReference type="InterPro" id="IPR051425">
    <property type="entry name" value="Formin_Homology"/>
</dbReference>
<feature type="compositionally biased region" description="Polar residues" evidence="1">
    <location>
        <begin position="68"/>
        <end position="116"/>
    </location>
</feature>
<dbReference type="Proteomes" id="UP000663870">
    <property type="component" value="Unassembled WGS sequence"/>
</dbReference>
<feature type="region of interest" description="Disordered" evidence="1">
    <location>
        <begin position="41"/>
        <end position="132"/>
    </location>
</feature>
<sequence>MPISSGFSYYKDLIPIQQRKPIVRPQIYSLTYKFQENRRTNNQNGLFSNSKATAGNKLPPRRPAAVVKQSTRSDTFTLPTKRNVTNFKGPKLNQTQNGSRQQPVKKSTIINSTTPIEQKPAKKMHKNSGTRPMMKQSNLFMNQGNVERKPVRFANNNNNTYYYPSSSPASAPVNYQKKIAPLADPLPRDALDKSRRMRIVNDEYAIHRRKDSPAYAYTDYQTVSDIPTISYINSLPPVDPPKNRTAPTVIIHSRETHHPDTPTIIPNVSTAPSYSSPPPVIFLSSSAPPPPPPPFMVLPSSAPPPPPAPFMVLPSSATPSYPPTSTMVLPPPPISSYPPTFPMFLPITTVPTQPLGQNFFLPPSSNPAYMSQPLFYPNPPSSAPPPHQQTIISQSSSSSSAPTVPVKTENKTEENNPTFIIQPDTTNKKNVTIQLKMTDEDNPRDRTRSEQVVRVVHEPPYREFDNRYYIESEPKRIIYEQPTRRRTILRRPPPPPPPPATQYVYVDESPSTIVRNRRRPHRSEVVYMNNNQPLEYEEEIVYVDDNGNQIEYIYDDEPSYHRRNYRTSYQSPSTRIIYE</sequence>
<protein>
    <submittedName>
        <fullName evidence="2">Uncharacterized protein</fullName>
    </submittedName>
</protein>
<evidence type="ECO:0000313" key="4">
    <source>
        <dbReference type="Proteomes" id="UP000663854"/>
    </source>
</evidence>
<dbReference type="EMBL" id="CAJNOL010002194">
    <property type="protein sequence ID" value="CAF1474122.1"/>
    <property type="molecule type" value="Genomic_DNA"/>
</dbReference>
<feature type="compositionally biased region" description="Polar residues" evidence="1">
    <location>
        <begin position="41"/>
        <end position="53"/>
    </location>
</feature>
<evidence type="ECO:0000313" key="5">
    <source>
        <dbReference type="Proteomes" id="UP000663870"/>
    </source>
</evidence>
<feature type="compositionally biased region" description="Pro residues" evidence="1">
    <location>
        <begin position="376"/>
        <end position="387"/>
    </location>
</feature>
<reference evidence="2" key="1">
    <citation type="submission" date="2021-02" db="EMBL/GenBank/DDBJ databases">
        <authorList>
            <person name="Nowell W R."/>
        </authorList>
    </citation>
    <scope>NUCLEOTIDE SEQUENCE</scope>
</reference>
<organism evidence="2 4">
    <name type="scientific">Rotaria sordida</name>
    <dbReference type="NCBI Taxonomy" id="392033"/>
    <lineage>
        <taxon>Eukaryota</taxon>
        <taxon>Metazoa</taxon>
        <taxon>Spiralia</taxon>
        <taxon>Gnathifera</taxon>
        <taxon>Rotifera</taxon>
        <taxon>Eurotatoria</taxon>
        <taxon>Bdelloidea</taxon>
        <taxon>Philodinida</taxon>
        <taxon>Philodinidae</taxon>
        <taxon>Rotaria</taxon>
    </lineage>
</organism>
<dbReference type="Proteomes" id="UP000663854">
    <property type="component" value="Unassembled WGS sequence"/>
</dbReference>
<gene>
    <name evidence="3" type="ORF">JXQ802_LOCUS38911</name>
    <name evidence="2" type="ORF">PYM288_LOCUS16077</name>
</gene>
<name>A0A814IXM6_9BILA</name>
<proteinExistence type="predicted"/>
<dbReference type="PANTHER" id="PTHR45725">
    <property type="entry name" value="FORMIN HOMOLOGY 2 FAMILY MEMBER"/>
    <property type="match status" value="1"/>
</dbReference>
<evidence type="ECO:0000313" key="3">
    <source>
        <dbReference type="EMBL" id="CAF1474122.1"/>
    </source>
</evidence>
<dbReference type="AlphaFoldDB" id="A0A814IXM6"/>
<accession>A0A814IXM6</accession>
<comment type="caution">
    <text evidence="2">The sequence shown here is derived from an EMBL/GenBank/DDBJ whole genome shotgun (WGS) entry which is preliminary data.</text>
</comment>